<dbReference type="AlphaFoldDB" id="A0A1T0CUY4"/>
<comment type="caution">
    <text evidence="1">The sequence shown here is derived from an EMBL/GenBank/DDBJ whole genome shotgun (WGS) entry which is preliminary data.</text>
</comment>
<proteinExistence type="predicted"/>
<protein>
    <recommendedName>
        <fullName evidence="3">WYL domain-containing protein</fullName>
    </recommendedName>
</protein>
<gene>
    <name evidence="1" type="ORF">B0681_03075</name>
</gene>
<dbReference type="Proteomes" id="UP000190683">
    <property type="component" value="Unassembled WGS sequence"/>
</dbReference>
<name>A0A1T0CUY4_9GAMM</name>
<sequence length="211" mass="24548">MSNTTKTIINRQWHIIDLLTKTDHYLSTEDIKQYLQSKNIAAELRTIQRDLNDLKEIFPLECRTDDKPYGWRWARVQDGKKQELTLIQALAFRLIETQLQEHLPSELMDGLEPLFIKARFMLMDRSWLTGGDGILLKDLVDSLPRPMSDKDRHHAIERRNQPKATKPAIFSALMDKIQNHQEHKQQAKLIKQLKAELEKLGLGELATTIDS</sequence>
<evidence type="ECO:0008006" key="3">
    <source>
        <dbReference type="Google" id="ProtNLM"/>
    </source>
</evidence>
<reference evidence="1 2" key="1">
    <citation type="submission" date="2017-02" db="EMBL/GenBank/DDBJ databases">
        <title>Draft genome sequence of Moraxella porci CCUG 54912T type strain.</title>
        <authorList>
            <person name="Salva-Serra F."/>
            <person name="Engstrom-Jakobsson H."/>
            <person name="Thorell K."/>
            <person name="Jaen-Luchoro D."/>
            <person name="Gonzales-Siles L."/>
            <person name="Karlsson R."/>
            <person name="Yazdan S."/>
            <person name="Boulund F."/>
            <person name="Johnning A."/>
            <person name="Engstrand L."/>
            <person name="Kristiansson E."/>
            <person name="Moore E."/>
        </authorList>
    </citation>
    <scope>NUCLEOTIDE SEQUENCE [LARGE SCALE GENOMIC DNA]</scope>
    <source>
        <strain evidence="1 2">CCUG 54912</strain>
    </source>
</reference>
<keyword evidence="2" id="KW-1185">Reference proteome</keyword>
<dbReference type="RefSeq" id="WP_078317286.1">
    <property type="nucleotide sequence ID" value="NZ_MUYV01000002.1"/>
</dbReference>
<evidence type="ECO:0000313" key="1">
    <source>
        <dbReference type="EMBL" id="OOS26137.1"/>
    </source>
</evidence>
<evidence type="ECO:0000313" key="2">
    <source>
        <dbReference type="Proteomes" id="UP000190683"/>
    </source>
</evidence>
<dbReference type="EMBL" id="MUYV01000002">
    <property type="protein sequence ID" value="OOS26137.1"/>
    <property type="molecule type" value="Genomic_DNA"/>
</dbReference>
<accession>A0A1T0CUY4</accession>
<dbReference type="STRING" id="573983.B0681_03075"/>
<organism evidence="1 2">
    <name type="scientific">Moraxella porci DSM 25326</name>
    <dbReference type="NCBI Taxonomy" id="573983"/>
    <lineage>
        <taxon>Bacteria</taxon>
        <taxon>Pseudomonadati</taxon>
        <taxon>Pseudomonadota</taxon>
        <taxon>Gammaproteobacteria</taxon>
        <taxon>Moraxellales</taxon>
        <taxon>Moraxellaceae</taxon>
        <taxon>Moraxella</taxon>
    </lineage>
</organism>